<dbReference type="GO" id="GO:0046983">
    <property type="term" value="F:protein dimerization activity"/>
    <property type="evidence" value="ECO:0007669"/>
    <property type="project" value="InterPro"/>
</dbReference>
<evidence type="ECO:0000256" key="5">
    <source>
        <dbReference type="ARBA" id="ARBA00023096"/>
    </source>
</evidence>
<dbReference type="InterPro" id="IPR020921">
    <property type="entry name" value="Erythronate-4-P_DHase"/>
</dbReference>
<dbReference type="InterPro" id="IPR036291">
    <property type="entry name" value="NAD(P)-bd_dom_sf"/>
</dbReference>
<dbReference type="GO" id="GO:0051287">
    <property type="term" value="F:NAD binding"/>
    <property type="evidence" value="ECO:0007669"/>
    <property type="project" value="InterPro"/>
</dbReference>
<dbReference type="PROSITE" id="PS00671">
    <property type="entry name" value="D_2_HYDROXYACID_DH_3"/>
    <property type="match status" value="1"/>
</dbReference>
<dbReference type="GO" id="GO:0005737">
    <property type="term" value="C:cytoplasm"/>
    <property type="evidence" value="ECO:0007669"/>
    <property type="project" value="InterPro"/>
</dbReference>
<dbReference type="InterPro" id="IPR038251">
    <property type="entry name" value="PdxB_dimer_sf"/>
</dbReference>
<evidence type="ECO:0000256" key="4">
    <source>
        <dbReference type="ARBA" id="ARBA00023027"/>
    </source>
</evidence>
<dbReference type="SUPFAM" id="SSF52283">
    <property type="entry name" value="Formate/glycerate dehydrogenase catalytic domain-like"/>
    <property type="match status" value="1"/>
</dbReference>
<keyword evidence="4" id="KW-0520">NAD</keyword>
<dbReference type="GO" id="GO:0008615">
    <property type="term" value="P:pyridoxine biosynthetic process"/>
    <property type="evidence" value="ECO:0007669"/>
    <property type="project" value="UniProtKB-KW"/>
</dbReference>
<dbReference type="Pfam" id="PF11890">
    <property type="entry name" value="DUF3410"/>
    <property type="match status" value="1"/>
</dbReference>
<protein>
    <submittedName>
        <fullName evidence="9">Erythronate-4-phosphate dehydrogenase</fullName>
        <ecNumber evidence="9">1.1.1.290</ecNumber>
    </submittedName>
</protein>
<keyword evidence="3 9" id="KW-0560">Oxidoreductase</keyword>
<proteinExistence type="inferred from homology"/>
<dbReference type="EC" id="1.1.1.290" evidence="9"/>
<dbReference type="Gene3D" id="3.40.50.720">
    <property type="entry name" value="NAD(P)-binding Rossmann-like Domain"/>
    <property type="match status" value="2"/>
</dbReference>
<keyword evidence="2" id="KW-0963">Cytoplasm</keyword>
<organism evidence="9">
    <name type="scientific">hydrothermal vent metagenome</name>
    <dbReference type="NCBI Taxonomy" id="652676"/>
    <lineage>
        <taxon>unclassified sequences</taxon>
        <taxon>metagenomes</taxon>
        <taxon>ecological metagenomes</taxon>
    </lineage>
</organism>
<evidence type="ECO:0000259" key="8">
    <source>
        <dbReference type="Pfam" id="PF11890"/>
    </source>
</evidence>
<dbReference type="Pfam" id="PF00389">
    <property type="entry name" value="2-Hacid_dh"/>
    <property type="match status" value="1"/>
</dbReference>
<dbReference type="InterPro" id="IPR006139">
    <property type="entry name" value="D-isomer_2_OHA_DH_cat_dom"/>
</dbReference>
<reference evidence="9" key="1">
    <citation type="submission" date="2018-06" db="EMBL/GenBank/DDBJ databases">
        <authorList>
            <person name="Zhirakovskaya E."/>
        </authorList>
    </citation>
    <scope>NUCLEOTIDE SEQUENCE</scope>
</reference>
<gene>
    <name evidence="9" type="ORF">MNBD_GAMMA02-1311</name>
</gene>
<dbReference type="HAMAP" id="MF_01825">
    <property type="entry name" value="PdxB"/>
    <property type="match status" value="1"/>
</dbReference>
<name>A0A3B0W0L8_9ZZZZ</name>
<dbReference type="Pfam" id="PF02826">
    <property type="entry name" value="2-Hacid_dh_C"/>
    <property type="match status" value="1"/>
</dbReference>
<sequence length="354" mass="39157">MMKIVADENIPYVQSAFASLGEVTTLAGRNIKKADLIDCDILLVRSVTQVNQQLLAGTSIRFVASATSGINHIDLYYLKKHGIAFVHALGSNAASVAEYVMSAIAYWSLTTNKPLEQLSLGIIGCGQVGGRVKNLCHRFGIQTTLNDPPLAESDHQTTWSDLEDLLNCDVVTIHVPLTSTGKHATTNLINQQHIEQLKPGTLLINTARGEVVDEKALLARQIKHQDLSLVMDVWHNEPNINIKMLAHTLIGTPHIAGHSFDGKVRGTEMIYTACCDFFNQAKKWSATAVLSKVHATSTSRNQDISLSILKAYDIRQDNNRLKQLLNKSELTNGTSFDDLRKTYPTRREWSQTTL</sequence>
<dbReference type="PANTHER" id="PTHR43761:SF1">
    <property type="entry name" value="D-ISOMER SPECIFIC 2-HYDROXYACID DEHYDROGENASE CATALYTIC DOMAIN-CONTAINING PROTEIN-RELATED"/>
    <property type="match status" value="1"/>
</dbReference>
<dbReference type="InterPro" id="IPR029753">
    <property type="entry name" value="D-isomer_DH_CS"/>
</dbReference>
<dbReference type="GO" id="GO:0033711">
    <property type="term" value="F:4-phosphoerythronate dehydrogenase activity"/>
    <property type="evidence" value="ECO:0007669"/>
    <property type="project" value="UniProtKB-EC"/>
</dbReference>
<keyword evidence="5" id="KW-0664">Pyridoxine biosynthesis</keyword>
<evidence type="ECO:0000313" key="9">
    <source>
        <dbReference type="EMBL" id="VAW46100.1"/>
    </source>
</evidence>
<feature type="domain" description="D-isomer specific 2-hydroxyacid dehydrogenase NAD-binding" evidence="7">
    <location>
        <begin position="110"/>
        <end position="256"/>
    </location>
</feature>
<dbReference type="InterPro" id="IPR006140">
    <property type="entry name" value="D-isomer_DH_NAD-bd"/>
</dbReference>
<dbReference type="AlphaFoldDB" id="A0A3B0W0L8"/>
<comment type="similarity">
    <text evidence="1">Belongs to the D-isomer specific 2-hydroxyacid dehydrogenase family.</text>
</comment>
<evidence type="ECO:0000259" key="6">
    <source>
        <dbReference type="Pfam" id="PF00389"/>
    </source>
</evidence>
<evidence type="ECO:0000256" key="2">
    <source>
        <dbReference type="ARBA" id="ARBA00022490"/>
    </source>
</evidence>
<feature type="domain" description="D-isomer specific 2-hydroxyacid dehydrogenase catalytic" evidence="6">
    <location>
        <begin position="22"/>
        <end position="278"/>
    </location>
</feature>
<dbReference type="CDD" id="cd12158">
    <property type="entry name" value="ErythrP_dh"/>
    <property type="match status" value="1"/>
</dbReference>
<evidence type="ECO:0000259" key="7">
    <source>
        <dbReference type="Pfam" id="PF02826"/>
    </source>
</evidence>
<dbReference type="InterPro" id="IPR024531">
    <property type="entry name" value="Erythronate-4-P_DHase_dimer"/>
</dbReference>
<dbReference type="PANTHER" id="PTHR43761">
    <property type="entry name" value="D-ISOMER SPECIFIC 2-HYDROXYACID DEHYDROGENASE FAMILY PROTEIN (AFU_ORTHOLOGUE AFUA_1G13630)"/>
    <property type="match status" value="1"/>
</dbReference>
<feature type="domain" description="Erythronate-4-phosphate dehydrogenase dimerisation" evidence="8">
    <location>
        <begin position="290"/>
        <end position="353"/>
    </location>
</feature>
<dbReference type="SUPFAM" id="SSF51735">
    <property type="entry name" value="NAD(P)-binding Rossmann-fold domains"/>
    <property type="match status" value="1"/>
</dbReference>
<evidence type="ECO:0000256" key="1">
    <source>
        <dbReference type="ARBA" id="ARBA00005854"/>
    </source>
</evidence>
<evidence type="ECO:0000256" key="3">
    <source>
        <dbReference type="ARBA" id="ARBA00023002"/>
    </source>
</evidence>
<dbReference type="InterPro" id="IPR050418">
    <property type="entry name" value="D-iso_2-hydroxyacid_DH_PdxB"/>
</dbReference>
<dbReference type="EMBL" id="UOFA01000259">
    <property type="protein sequence ID" value="VAW46100.1"/>
    <property type="molecule type" value="Genomic_DNA"/>
</dbReference>
<accession>A0A3B0W0L8</accession>
<dbReference type="Gene3D" id="3.30.1370.170">
    <property type="match status" value="1"/>
</dbReference>